<sequence>MDKTFLGLCHRLYYFIMKCLGTHAMKSVALSHGSHQASDCLPSLGASSAISSSVTCLAPYLVAQETSAEDASLQAEVEVQEMGDSGSTFCTLLFQPFVFCFLKKLCTMHTQI</sequence>
<dbReference type="Proteomes" id="UP000828251">
    <property type="component" value="Unassembled WGS sequence"/>
</dbReference>
<dbReference type="EMBL" id="JAIQCV010000013">
    <property type="protein sequence ID" value="KAH1032041.1"/>
    <property type="molecule type" value="Genomic_DNA"/>
</dbReference>
<gene>
    <name evidence="1" type="ORF">J1N35_044215</name>
</gene>
<comment type="caution">
    <text evidence="1">The sequence shown here is derived from an EMBL/GenBank/DDBJ whole genome shotgun (WGS) entry which is preliminary data.</text>
</comment>
<evidence type="ECO:0000313" key="2">
    <source>
        <dbReference type="Proteomes" id="UP000828251"/>
    </source>
</evidence>
<name>A0A9D3U935_9ROSI</name>
<keyword evidence="2" id="KW-1185">Reference proteome</keyword>
<accession>A0A9D3U935</accession>
<evidence type="ECO:0000313" key="1">
    <source>
        <dbReference type="EMBL" id="KAH1032041.1"/>
    </source>
</evidence>
<proteinExistence type="predicted"/>
<protein>
    <submittedName>
        <fullName evidence="1">Uncharacterized protein</fullName>
    </submittedName>
</protein>
<organism evidence="1 2">
    <name type="scientific">Gossypium stocksii</name>
    <dbReference type="NCBI Taxonomy" id="47602"/>
    <lineage>
        <taxon>Eukaryota</taxon>
        <taxon>Viridiplantae</taxon>
        <taxon>Streptophyta</taxon>
        <taxon>Embryophyta</taxon>
        <taxon>Tracheophyta</taxon>
        <taxon>Spermatophyta</taxon>
        <taxon>Magnoliopsida</taxon>
        <taxon>eudicotyledons</taxon>
        <taxon>Gunneridae</taxon>
        <taxon>Pentapetalae</taxon>
        <taxon>rosids</taxon>
        <taxon>malvids</taxon>
        <taxon>Malvales</taxon>
        <taxon>Malvaceae</taxon>
        <taxon>Malvoideae</taxon>
        <taxon>Gossypium</taxon>
    </lineage>
</organism>
<dbReference type="OrthoDB" id="1531937at2759"/>
<dbReference type="AlphaFoldDB" id="A0A9D3U935"/>
<reference evidence="1 2" key="1">
    <citation type="journal article" date="2021" name="Plant Biotechnol. J.">
        <title>Multi-omics assisted identification of the key and species-specific regulatory components of drought-tolerant mechanisms in Gossypium stocksii.</title>
        <authorList>
            <person name="Yu D."/>
            <person name="Ke L."/>
            <person name="Zhang D."/>
            <person name="Wu Y."/>
            <person name="Sun Y."/>
            <person name="Mei J."/>
            <person name="Sun J."/>
            <person name="Sun Y."/>
        </authorList>
    </citation>
    <scope>NUCLEOTIDE SEQUENCE [LARGE SCALE GENOMIC DNA]</scope>
    <source>
        <strain evidence="2">cv. E1</strain>
        <tissue evidence="1">Leaf</tissue>
    </source>
</reference>